<gene>
    <name evidence="1" type="ORF">O4N78_03625</name>
</gene>
<proteinExistence type="predicted"/>
<reference evidence="1" key="1">
    <citation type="submission" date="2022-12" db="EMBL/GenBank/DDBJ databases">
        <title>Genome of R. gnavus strain RSHDN_120.</title>
        <authorList>
            <person name="Abdugheni R."/>
        </authorList>
    </citation>
    <scope>NUCLEOTIDE SEQUENCE</scope>
    <source>
        <strain evidence="1">RSHDN_120</strain>
    </source>
</reference>
<evidence type="ECO:0000313" key="2">
    <source>
        <dbReference type="Proteomes" id="UP001149331"/>
    </source>
</evidence>
<dbReference type="EMBL" id="JAPZEG010000002">
    <property type="protein sequence ID" value="MDE1202672.1"/>
    <property type="molecule type" value="Genomic_DNA"/>
</dbReference>
<sequence>MWVSRRKWDRLLYRIKKCEDGIKIQKVNTENLIINATKRILEQPEELREEIREVEHIEKYIDEFIGLGKENKDRKIKNSIY</sequence>
<comment type="caution">
    <text evidence="1">The sequence shown here is derived from an EMBL/GenBank/DDBJ whole genome shotgun (WGS) entry which is preliminary data.</text>
</comment>
<protein>
    <submittedName>
        <fullName evidence="1">Uncharacterized protein</fullName>
    </submittedName>
</protein>
<dbReference type="AlphaFoldDB" id="A0A2N5NUP2"/>
<name>A0A2N5NUP2_MEDGN</name>
<organism evidence="1 2">
    <name type="scientific">Mediterraneibacter gnavus</name>
    <name type="common">Ruminococcus gnavus</name>
    <dbReference type="NCBI Taxonomy" id="33038"/>
    <lineage>
        <taxon>Bacteria</taxon>
        <taxon>Bacillati</taxon>
        <taxon>Bacillota</taxon>
        <taxon>Clostridia</taxon>
        <taxon>Lachnospirales</taxon>
        <taxon>Lachnospiraceae</taxon>
        <taxon>Mediterraneibacter</taxon>
    </lineage>
</organism>
<accession>A0A2N5NUP2</accession>
<dbReference type="RefSeq" id="WP_022037523.1">
    <property type="nucleotide sequence ID" value="NZ_JANFXP010000002.1"/>
</dbReference>
<evidence type="ECO:0000313" key="1">
    <source>
        <dbReference type="EMBL" id="MDE1202672.1"/>
    </source>
</evidence>
<dbReference type="Proteomes" id="UP001149331">
    <property type="component" value="Unassembled WGS sequence"/>
</dbReference>